<proteinExistence type="predicted"/>
<dbReference type="EMBL" id="JBHSOG010000011">
    <property type="protein sequence ID" value="MFC5768559.1"/>
    <property type="molecule type" value="Genomic_DNA"/>
</dbReference>
<dbReference type="InterPro" id="IPR036388">
    <property type="entry name" value="WH-like_DNA-bd_sf"/>
</dbReference>
<gene>
    <name evidence="5" type="ORF">ACFPTN_04160</name>
</gene>
<comment type="caution">
    <text evidence="5">The sequence shown here is derived from an EMBL/GenBank/DDBJ whole genome shotgun (WGS) entry which is preliminary data.</text>
</comment>
<evidence type="ECO:0000256" key="1">
    <source>
        <dbReference type="ARBA" id="ARBA00023015"/>
    </source>
</evidence>
<keyword evidence="1" id="KW-0805">Transcription regulation</keyword>
<keyword evidence="6" id="KW-1185">Reference proteome</keyword>
<dbReference type="RefSeq" id="WP_198363183.1">
    <property type="nucleotide sequence ID" value="NZ_JBHSOG010000011.1"/>
</dbReference>
<dbReference type="PANTHER" id="PTHR43132:SF2">
    <property type="entry name" value="ARSENICAL RESISTANCE OPERON REPRESSOR ARSR-RELATED"/>
    <property type="match status" value="1"/>
</dbReference>
<dbReference type="InterPro" id="IPR036390">
    <property type="entry name" value="WH_DNA-bd_sf"/>
</dbReference>
<protein>
    <submittedName>
        <fullName evidence="5">Metalloregulator ArsR/SmtB family transcription factor</fullName>
    </submittedName>
</protein>
<dbReference type="InterPro" id="IPR051011">
    <property type="entry name" value="Metal_resp_trans_reg"/>
</dbReference>
<dbReference type="Proteomes" id="UP001595974">
    <property type="component" value="Unassembled WGS sequence"/>
</dbReference>
<dbReference type="SMART" id="SM00418">
    <property type="entry name" value="HTH_ARSR"/>
    <property type="match status" value="1"/>
</dbReference>
<dbReference type="Gene3D" id="1.10.10.10">
    <property type="entry name" value="Winged helix-like DNA-binding domain superfamily/Winged helix DNA-binding domain"/>
    <property type="match status" value="1"/>
</dbReference>
<dbReference type="PROSITE" id="PS50987">
    <property type="entry name" value="HTH_ARSR_2"/>
    <property type="match status" value="1"/>
</dbReference>
<evidence type="ECO:0000313" key="5">
    <source>
        <dbReference type="EMBL" id="MFC5768559.1"/>
    </source>
</evidence>
<evidence type="ECO:0000256" key="2">
    <source>
        <dbReference type="ARBA" id="ARBA00023125"/>
    </source>
</evidence>
<dbReference type="InterPro" id="IPR001845">
    <property type="entry name" value="HTH_ArsR_DNA-bd_dom"/>
</dbReference>
<name>A0ABW1AN62_9RHOO</name>
<dbReference type="PANTHER" id="PTHR43132">
    <property type="entry name" value="ARSENICAL RESISTANCE OPERON REPRESSOR ARSR-RELATED"/>
    <property type="match status" value="1"/>
</dbReference>
<feature type="domain" description="HTH arsR-type" evidence="4">
    <location>
        <begin position="34"/>
        <end position="127"/>
    </location>
</feature>
<organism evidence="5 6">
    <name type="scientific">Thauera sinica</name>
    <dbReference type="NCBI Taxonomy" id="2665146"/>
    <lineage>
        <taxon>Bacteria</taxon>
        <taxon>Pseudomonadati</taxon>
        <taxon>Pseudomonadota</taxon>
        <taxon>Betaproteobacteria</taxon>
        <taxon>Rhodocyclales</taxon>
        <taxon>Zoogloeaceae</taxon>
        <taxon>Thauera</taxon>
    </lineage>
</organism>
<sequence length="127" mass="14715">MIYEFTYYNFFIRSTARTKMPPFNKSNLKAPEQLREHAGEACALLKVLANEDRLMLLCQIASARHNVGELEAITGIRQPTLSQQLAVLRQEGLVETEKEGKYVYYRLANDNVVRVMRMLWDIYCAPK</sequence>
<reference evidence="6" key="1">
    <citation type="journal article" date="2019" name="Int. J. Syst. Evol. Microbiol.">
        <title>The Global Catalogue of Microorganisms (GCM) 10K type strain sequencing project: providing services to taxonomists for standard genome sequencing and annotation.</title>
        <authorList>
            <consortium name="The Broad Institute Genomics Platform"/>
            <consortium name="The Broad Institute Genome Sequencing Center for Infectious Disease"/>
            <person name="Wu L."/>
            <person name="Ma J."/>
        </authorList>
    </citation>
    <scope>NUCLEOTIDE SEQUENCE [LARGE SCALE GENOMIC DNA]</scope>
    <source>
        <strain evidence="6">SHR3</strain>
    </source>
</reference>
<evidence type="ECO:0000259" key="4">
    <source>
        <dbReference type="PROSITE" id="PS50987"/>
    </source>
</evidence>
<dbReference type="PRINTS" id="PR00778">
    <property type="entry name" value="HTHARSR"/>
</dbReference>
<dbReference type="InterPro" id="IPR011991">
    <property type="entry name" value="ArsR-like_HTH"/>
</dbReference>
<accession>A0ABW1AN62</accession>
<evidence type="ECO:0000313" key="6">
    <source>
        <dbReference type="Proteomes" id="UP001595974"/>
    </source>
</evidence>
<dbReference type="Pfam" id="PF01022">
    <property type="entry name" value="HTH_5"/>
    <property type="match status" value="1"/>
</dbReference>
<dbReference type="NCBIfam" id="NF033788">
    <property type="entry name" value="HTH_metalloreg"/>
    <property type="match status" value="1"/>
</dbReference>
<keyword evidence="3" id="KW-0804">Transcription</keyword>
<evidence type="ECO:0000256" key="3">
    <source>
        <dbReference type="ARBA" id="ARBA00023163"/>
    </source>
</evidence>
<dbReference type="CDD" id="cd00090">
    <property type="entry name" value="HTH_ARSR"/>
    <property type="match status" value="1"/>
</dbReference>
<dbReference type="SUPFAM" id="SSF46785">
    <property type="entry name" value="Winged helix' DNA-binding domain"/>
    <property type="match status" value="1"/>
</dbReference>
<keyword evidence="2" id="KW-0238">DNA-binding</keyword>